<dbReference type="Proteomes" id="UP000007800">
    <property type="component" value="Unassembled WGS sequence"/>
</dbReference>
<evidence type="ECO:0000313" key="1">
    <source>
        <dbReference type="EMBL" id="EER14038.1"/>
    </source>
</evidence>
<name>C5KN84_PERM5</name>
<reference evidence="1 2" key="1">
    <citation type="submission" date="2008-07" db="EMBL/GenBank/DDBJ databases">
        <authorList>
            <person name="El-Sayed N."/>
            <person name="Caler E."/>
            <person name="Inman J."/>
            <person name="Amedeo P."/>
            <person name="Hass B."/>
            <person name="Wortman J."/>
        </authorList>
    </citation>
    <scope>NUCLEOTIDE SEQUENCE [LARGE SCALE GENOMIC DNA]</scope>
    <source>
        <strain evidence="2">ATCC 50983 / TXsc</strain>
    </source>
</reference>
<accession>C5KN84</accession>
<keyword evidence="2" id="KW-1185">Reference proteome</keyword>
<dbReference type="OrthoDB" id="435362at2759"/>
<sequence>MHSEEKRACLGASLCDELTAFHNAEKVEELEAESDMLRDTVARYRSLVRRKDEYLARIVTVMGEGGQARGEDSEERYN</sequence>
<protein>
    <submittedName>
        <fullName evidence="1">Uncharacterized protein</fullName>
    </submittedName>
</protein>
<evidence type="ECO:0000313" key="2">
    <source>
        <dbReference type="Proteomes" id="UP000007800"/>
    </source>
</evidence>
<proteinExistence type="predicted"/>
<dbReference type="InParanoid" id="C5KN84"/>
<dbReference type="EMBL" id="GG674574">
    <property type="protein sequence ID" value="EER14038.1"/>
    <property type="molecule type" value="Genomic_DNA"/>
</dbReference>
<dbReference type="AlphaFoldDB" id="C5KN84"/>
<dbReference type="RefSeq" id="XP_002782243.1">
    <property type="nucleotide sequence ID" value="XM_002782197.1"/>
</dbReference>
<dbReference type="GeneID" id="9059833"/>
<gene>
    <name evidence="1" type="ORF">Pmar_PMAR005528</name>
</gene>
<organism evidence="2">
    <name type="scientific">Perkinsus marinus (strain ATCC 50983 / TXsc)</name>
    <dbReference type="NCBI Taxonomy" id="423536"/>
    <lineage>
        <taxon>Eukaryota</taxon>
        <taxon>Sar</taxon>
        <taxon>Alveolata</taxon>
        <taxon>Perkinsozoa</taxon>
        <taxon>Perkinsea</taxon>
        <taxon>Perkinsida</taxon>
        <taxon>Perkinsidae</taxon>
        <taxon>Perkinsus</taxon>
    </lineage>
</organism>